<evidence type="ECO:0000256" key="3">
    <source>
        <dbReference type="ARBA" id="ARBA00022692"/>
    </source>
</evidence>
<dbReference type="CDD" id="cd02953">
    <property type="entry name" value="DsbDgamma"/>
    <property type="match status" value="1"/>
</dbReference>
<comment type="subcellular location">
    <subcellularLocation>
        <location evidence="1">Cell membrane</location>
        <topology evidence="1">Multi-pass membrane protein</topology>
    </subcellularLocation>
</comment>
<dbReference type="PANTHER" id="PTHR32234">
    <property type="entry name" value="THIOL:DISULFIDE INTERCHANGE PROTEIN DSBD"/>
    <property type="match status" value="1"/>
</dbReference>
<keyword evidence="4" id="KW-0201">Cytochrome c-type biogenesis</keyword>
<comment type="caution">
    <text evidence="10">The sequence shown here is derived from an EMBL/GenBank/DDBJ whole genome shotgun (WGS) entry which is preliminary data.</text>
</comment>
<evidence type="ECO:0000256" key="8">
    <source>
        <dbReference type="SAM" id="SignalP"/>
    </source>
</evidence>
<keyword evidence="2" id="KW-1003">Cell membrane</keyword>
<dbReference type="PROSITE" id="PS51352">
    <property type="entry name" value="THIOREDOXIN_2"/>
    <property type="match status" value="1"/>
</dbReference>
<dbReference type="SUPFAM" id="SSF52833">
    <property type="entry name" value="Thioredoxin-like"/>
    <property type="match status" value="1"/>
</dbReference>
<feature type="transmembrane region" description="Helical" evidence="7">
    <location>
        <begin position="523"/>
        <end position="540"/>
    </location>
</feature>
<evidence type="ECO:0000256" key="2">
    <source>
        <dbReference type="ARBA" id="ARBA00022475"/>
    </source>
</evidence>
<dbReference type="GO" id="GO:0017004">
    <property type="term" value="P:cytochrome complex assembly"/>
    <property type="evidence" value="ECO:0007669"/>
    <property type="project" value="UniProtKB-KW"/>
</dbReference>
<feature type="transmembrane region" description="Helical" evidence="7">
    <location>
        <begin position="316"/>
        <end position="341"/>
    </location>
</feature>
<feature type="domain" description="Thioredoxin" evidence="9">
    <location>
        <begin position="534"/>
        <end position="677"/>
    </location>
</feature>
<dbReference type="InterPro" id="IPR003834">
    <property type="entry name" value="Cyt_c_assmbl_TM_dom"/>
</dbReference>
<feature type="transmembrane region" description="Helical" evidence="7">
    <location>
        <begin position="428"/>
        <end position="448"/>
    </location>
</feature>
<keyword evidence="8" id="KW-0732">Signal</keyword>
<feature type="chain" id="PRO_5044782032" evidence="8">
    <location>
        <begin position="21"/>
        <end position="677"/>
    </location>
</feature>
<dbReference type="Pfam" id="PF11412">
    <property type="entry name" value="DsbD_N"/>
    <property type="match status" value="1"/>
</dbReference>
<feature type="transmembrane region" description="Helical" evidence="7">
    <location>
        <begin position="468"/>
        <end position="488"/>
    </location>
</feature>
<evidence type="ECO:0000256" key="4">
    <source>
        <dbReference type="ARBA" id="ARBA00022748"/>
    </source>
</evidence>
<dbReference type="InterPro" id="IPR036249">
    <property type="entry name" value="Thioredoxin-like_sf"/>
</dbReference>
<feature type="transmembrane region" description="Helical" evidence="7">
    <location>
        <begin position="494"/>
        <end position="511"/>
    </location>
</feature>
<evidence type="ECO:0000259" key="9">
    <source>
        <dbReference type="PROSITE" id="PS51352"/>
    </source>
</evidence>
<keyword evidence="3 7" id="KW-0812">Transmembrane</keyword>
<keyword evidence="6 7" id="KW-0472">Membrane</keyword>
<dbReference type="InterPro" id="IPR013766">
    <property type="entry name" value="Thioredoxin_domain"/>
</dbReference>
<evidence type="ECO:0000256" key="1">
    <source>
        <dbReference type="ARBA" id="ARBA00004651"/>
    </source>
</evidence>
<protein>
    <submittedName>
        <fullName evidence="10">Suppressor for copper-sensitivity B</fullName>
    </submittedName>
</protein>
<dbReference type="RefSeq" id="WP_109654109.1">
    <property type="nucleotide sequence ID" value="NZ_CP059090.1"/>
</dbReference>
<sequence>MTIIFRSLFLLIALLSVAQADDSGWIHNAKNPHADIRFRSSYADNGYTRVLLDIRLDNGWKTYWRSPGEGGAAPEIVWDSGAKTVWHWPKPDRFDSAGFTSVGYKKRVTFPLEVKTDQQTGELTGTLVLATCSNVCLNTRWKFRLYPDQIATHDFEKSWSQAMARVPASEGPIIVDRVESGGTTLTVYAHKATSWTAPSFYADAPENAVYSEPDIHTEGNKLKAVLSLRNNWGEPLQTSNISALTAVITDGELSQQINASVEHASAFPVWWQTLFFALAGGLILNLMPCVLPVLGMKLAFLTSSHHRDTNDIRKRFLATAAGIITSFILLAALIAVIRLSGRWVGWGFQFQSPWFTGFMVLVTWLFWFSLAGIAELRLPSSVSTRLATTGGAGVAGSFCEGMFATLLATPCTAPFLGTAVTVALAAPLWQLWIIFMALGIGMSLPWLLISAFPRVAAFVPRPGRWLNLFRILLVALMMSSTLWLLSLLIPSVGIRWVSVAAGILLTLFLYGCARAYRGSSRHFYLLALGLLAAAVIYAALPPAAHQTATSSISWRPFSQAALDQALAENKRVFVDITADWCINCKVNEALVLNSAAVAEELNRADVVALKGDWSRPSPQIEAFLQRNGASGIPFNALFTPRQTEGELLPPLLDKHQLLSLLRSSDSIKTQSTGAHNE</sequence>
<organism evidence="10 11">
    <name type="scientific">Enterobacter agglomerans</name>
    <name type="common">Erwinia herbicola</name>
    <name type="synonym">Pantoea agglomerans</name>
    <dbReference type="NCBI Taxonomy" id="549"/>
    <lineage>
        <taxon>Bacteria</taxon>
        <taxon>Pseudomonadati</taxon>
        <taxon>Pseudomonadota</taxon>
        <taxon>Gammaproteobacteria</taxon>
        <taxon>Enterobacterales</taxon>
        <taxon>Erwiniaceae</taxon>
        <taxon>Pantoea</taxon>
        <taxon>Pantoea agglomerans group</taxon>
    </lineage>
</organism>
<dbReference type="Proteomes" id="UP000245996">
    <property type="component" value="Unassembled WGS sequence"/>
</dbReference>
<dbReference type="PANTHER" id="PTHR32234:SF3">
    <property type="entry name" value="SUPPRESSION OF COPPER SENSITIVITY PROTEIN"/>
    <property type="match status" value="1"/>
</dbReference>
<evidence type="ECO:0000256" key="5">
    <source>
        <dbReference type="ARBA" id="ARBA00022989"/>
    </source>
</evidence>
<dbReference type="GO" id="GO:0005886">
    <property type="term" value="C:plasma membrane"/>
    <property type="evidence" value="ECO:0007669"/>
    <property type="project" value="UniProtKB-SubCell"/>
</dbReference>
<reference evidence="10 11" key="1">
    <citation type="submission" date="2018-05" db="EMBL/GenBank/DDBJ databases">
        <title>Genomic Encyclopedia of Type Strains, Phase IV (KMG-V): Genome sequencing to study the core and pangenomes of soil and plant-associated prokaryotes.</title>
        <authorList>
            <person name="Whitman W."/>
        </authorList>
    </citation>
    <scope>NUCLEOTIDE SEQUENCE [LARGE SCALE GENOMIC DNA]</scope>
    <source>
        <strain evidence="10 11">PNG 92-11</strain>
    </source>
</reference>
<dbReference type="AlphaFoldDB" id="A0ABD6XNH4"/>
<name>A0ABD6XNH4_ENTAG</name>
<evidence type="ECO:0000313" key="10">
    <source>
        <dbReference type="EMBL" id="PWJ73876.1"/>
    </source>
</evidence>
<feature type="signal peptide" evidence="8">
    <location>
        <begin position="1"/>
        <end position="20"/>
    </location>
</feature>
<feature type="transmembrane region" description="Helical" evidence="7">
    <location>
        <begin position="269"/>
        <end position="295"/>
    </location>
</feature>
<dbReference type="InterPro" id="IPR028250">
    <property type="entry name" value="DsbDN"/>
</dbReference>
<feature type="transmembrane region" description="Helical" evidence="7">
    <location>
        <begin position="386"/>
        <end position="408"/>
    </location>
</feature>
<gene>
    <name evidence="10" type="ORF">C7430_1173</name>
</gene>
<keyword evidence="5 7" id="KW-1133">Transmembrane helix</keyword>
<accession>A0ABD6XNH4</accession>
<evidence type="ECO:0000256" key="7">
    <source>
        <dbReference type="SAM" id="Phobius"/>
    </source>
</evidence>
<dbReference type="EMBL" id="QGHE01000017">
    <property type="protein sequence ID" value="PWJ73876.1"/>
    <property type="molecule type" value="Genomic_DNA"/>
</dbReference>
<dbReference type="Gene3D" id="3.40.30.10">
    <property type="entry name" value="Glutaredoxin"/>
    <property type="match status" value="1"/>
</dbReference>
<evidence type="ECO:0000256" key="6">
    <source>
        <dbReference type="ARBA" id="ARBA00023136"/>
    </source>
</evidence>
<dbReference type="InterPro" id="IPR035671">
    <property type="entry name" value="DsbD_gamma"/>
</dbReference>
<proteinExistence type="predicted"/>
<feature type="transmembrane region" description="Helical" evidence="7">
    <location>
        <begin position="353"/>
        <end position="374"/>
    </location>
</feature>
<evidence type="ECO:0000313" key="11">
    <source>
        <dbReference type="Proteomes" id="UP000245996"/>
    </source>
</evidence>
<dbReference type="Pfam" id="PF02683">
    <property type="entry name" value="DsbD_TM"/>
    <property type="match status" value="1"/>
</dbReference>
<dbReference type="Pfam" id="PF13899">
    <property type="entry name" value="Thioredoxin_7"/>
    <property type="match status" value="1"/>
</dbReference>